<organism evidence="1 3">
    <name type="scientific">Treponema socranskii subsp. socranskii VPI DR56BR1116 = ATCC 35536</name>
    <dbReference type="NCBI Taxonomy" id="1125725"/>
    <lineage>
        <taxon>Bacteria</taxon>
        <taxon>Pseudomonadati</taxon>
        <taxon>Spirochaetota</taxon>
        <taxon>Spirochaetia</taxon>
        <taxon>Spirochaetales</taxon>
        <taxon>Treponemataceae</taxon>
        <taxon>Treponema</taxon>
    </lineage>
</organism>
<dbReference type="AlphaFoldDB" id="U1FN07"/>
<name>U1FN07_TRESO</name>
<evidence type="ECO:0000313" key="4">
    <source>
        <dbReference type="Proteomes" id="UP000016646"/>
    </source>
</evidence>
<reference evidence="3 4" key="1">
    <citation type="submission" date="2013-08" db="EMBL/GenBank/DDBJ databases">
        <authorList>
            <person name="Durkin A.S."/>
            <person name="Haft D.R."/>
            <person name="McCorrison J."/>
            <person name="Torralba M."/>
            <person name="Gillis M."/>
            <person name="Haft D.H."/>
            <person name="Methe B."/>
            <person name="Sutton G."/>
            <person name="Nelson K.E."/>
        </authorList>
    </citation>
    <scope>NUCLEOTIDE SEQUENCE [LARGE SCALE GENOMIC DNA]</scope>
    <source>
        <strain evidence="2 4">ATCC 35536</strain>
        <strain evidence="1 3">VPI DR56BR1116</strain>
    </source>
</reference>
<dbReference type="Proteomes" id="UP000016646">
    <property type="component" value="Unassembled WGS sequence"/>
</dbReference>
<evidence type="ECO:0000313" key="2">
    <source>
        <dbReference type="EMBL" id="ERK02815.1"/>
    </source>
</evidence>
<dbReference type="EMBL" id="AUZJ01000028">
    <property type="protein sequence ID" value="ERF60856.1"/>
    <property type="molecule type" value="Genomic_DNA"/>
</dbReference>
<dbReference type="PATRIC" id="fig|1125725.3.peg.1160"/>
<dbReference type="EMBL" id="AVQI01000049">
    <property type="protein sequence ID" value="ERK02815.1"/>
    <property type="molecule type" value="Genomic_DNA"/>
</dbReference>
<proteinExistence type="predicted"/>
<evidence type="ECO:0000313" key="3">
    <source>
        <dbReference type="Proteomes" id="UP000016412"/>
    </source>
</evidence>
<comment type="caution">
    <text evidence="1">The sequence shown here is derived from an EMBL/GenBank/DDBJ whole genome shotgun (WGS) entry which is preliminary data.</text>
</comment>
<gene>
    <name evidence="2" type="ORF">HMPREF0860_2633</name>
    <name evidence="1" type="ORF">HMPREF1325_0164</name>
</gene>
<protein>
    <submittedName>
        <fullName evidence="1">Uncharacterized protein</fullName>
    </submittedName>
</protein>
<evidence type="ECO:0000313" key="1">
    <source>
        <dbReference type="EMBL" id="ERF60856.1"/>
    </source>
</evidence>
<accession>U1FN07</accession>
<dbReference type="Proteomes" id="UP000016412">
    <property type="component" value="Unassembled WGS sequence"/>
</dbReference>
<dbReference type="STRING" id="1125725.HMPREF1325_0164"/>
<sequence length="51" mass="5967">MSSEISPTLFISSLRGCLQKTCMWRFDKKRMNTIRFILQTRLLNVCAYAHG</sequence>
<keyword evidence="4" id="KW-1185">Reference proteome</keyword>